<dbReference type="GeneID" id="112452362"/>
<dbReference type="Proteomes" id="UP000504618">
    <property type="component" value="Unplaced"/>
</dbReference>
<protein>
    <recommendedName>
        <fullName evidence="2">Regulatory protein zeste</fullName>
    </recommendedName>
</protein>
<comment type="function">
    <text evidence="5">Involved in transvection phenomena (= synapsis-dependent gene expression), where the synaptic pairing of chromosomes carrying genes with which zeste interacts influences the expression of these genes. Zeste binds to DNA and stimulates transcription from a nearby promoter.</text>
</comment>
<dbReference type="GO" id="GO:0005634">
    <property type="term" value="C:nucleus"/>
    <property type="evidence" value="ECO:0007669"/>
    <property type="project" value="TreeGrafter"/>
</dbReference>
<name>A0A6J1PFX2_9HYME</name>
<organism evidence="7 8">
    <name type="scientific">Temnothorax curvispinosus</name>
    <dbReference type="NCBI Taxonomy" id="300111"/>
    <lineage>
        <taxon>Eukaryota</taxon>
        <taxon>Metazoa</taxon>
        <taxon>Ecdysozoa</taxon>
        <taxon>Arthropoda</taxon>
        <taxon>Hexapoda</taxon>
        <taxon>Insecta</taxon>
        <taxon>Pterygota</taxon>
        <taxon>Neoptera</taxon>
        <taxon>Endopterygota</taxon>
        <taxon>Hymenoptera</taxon>
        <taxon>Apocrita</taxon>
        <taxon>Aculeata</taxon>
        <taxon>Formicoidea</taxon>
        <taxon>Formicidae</taxon>
        <taxon>Myrmicinae</taxon>
        <taxon>Temnothorax</taxon>
    </lineage>
</organism>
<evidence type="ECO:0000256" key="3">
    <source>
        <dbReference type="ARBA" id="ARBA00023015"/>
    </source>
</evidence>
<dbReference type="PANTHER" id="PTHR23098:SF16">
    <property type="entry name" value="REGULATORY PROTEIN ZESTE"/>
    <property type="match status" value="1"/>
</dbReference>
<evidence type="ECO:0000256" key="5">
    <source>
        <dbReference type="ARBA" id="ARBA00025466"/>
    </source>
</evidence>
<comment type="subunit">
    <text evidence="1">Self-associates forming complexes of several hundred monomers.</text>
</comment>
<evidence type="ECO:0000256" key="2">
    <source>
        <dbReference type="ARBA" id="ARBA00016807"/>
    </source>
</evidence>
<sequence length="349" mass="40071">MVYEYTIIIFLLKQDKVRKSLHEMQHSTTDKETVVGADRMIKSAPVRLSEKMNTKLRSGYITMEQKETLVELMKQNSELKSSKFSSTFTTKDAQRMWIALAEELHKIPNGAIKDWKQWRKTWQDLCSKTKAKHSQISKYMKGTGGGPALLPSEQLTSTEQQVLETINATAISGLDNIAETEAVFEYEGVEYLDEYQEISDSEGPEATVVEAMSTNNNEATTCNMQNSSTKNQIMIVVNKENKVMAINNKENRNKIVKNTPMTERNTKTCNTKQGHIKQNEPHKQTVASHRFEKTMEYTNDLVGLTAKDQQMRKKYYRKKLKLMLRDVTVKERMATALENISNVYPFIKD</sequence>
<dbReference type="InterPro" id="IPR028002">
    <property type="entry name" value="Myb_DNA-bind_5"/>
</dbReference>
<dbReference type="OrthoDB" id="7695995at2759"/>
<evidence type="ECO:0000259" key="6">
    <source>
        <dbReference type="Pfam" id="PF13873"/>
    </source>
</evidence>
<keyword evidence="3" id="KW-0805">Transcription regulation</keyword>
<keyword evidence="4" id="KW-0804">Transcription</keyword>
<evidence type="ECO:0000313" key="8">
    <source>
        <dbReference type="RefSeq" id="XP_024868291.1"/>
    </source>
</evidence>
<evidence type="ECO:0000256" key="4">
    <source>
        <dbReference type="ARBA" id="ARBA00023163"/>
    </source>
</evidence>
<accession>A0A6J1PFX2</accession>
<dbReference type="RefSeq" id="XP_024868291.1">
    <property type="nucleotide sequence ID" value="XM_025012523.1"/>
</dbReference>
<feature type="domain" description="Myb/SANT-like DNA-binding" evidence="6">
    <location>
        <begin position="59"/>
        <end position="134"/>
    </location>
</feature>
<evidence type="ECO:0000313" key="7">
    <source>
        <dbReference type="Proteomes" id="UP000504618"/>
    </source>
</evidence>
<dbReference type="Pfam" id="PF13873">
    <property type="entry name" value="Myb_DNA-bind_5"/>
    <property type="match status" value="1"/>
</dbReference>
<keyword evidence="7" id="KW-1185">Reference proteome</keyword>
<dbReference type="PANTHER" id="PTHR23098">
    <property type="entry name" value="AGAP001331-PA-RELATED"/>
    <property type="match status" value="1"/>
</dbReference>
<gene>
    <name evidence="8" type="primary">LOC112452362</name>
</gene>
<evidence type="ECO:0000256" key="1">
    <source>
        <dbReference type="ARBA" id="ARBA00011764"/>
    </source>
</evidence>
<proteinExistence type="predicted"/>
<reference evidence="8" key="1">
    <citation type="submission" date="2025-08" db="UniProtKB">
        <authorList>
            <consortium name="RefSeq"/>
        </authorList>
    </citation>
    <scope>IDENTIFICATION</scope>
    <source>
        <tissue evidence="8">Whole body</tissue>
    </source>
</reference>
<dbReference type="AlphaFoldDB" id="A0A6J1PFX2"/>